<feature type="domain" description="Large ribosomal subunit protein bL25 beta" evidence="7">
    <location>
        <begin position="102"/>
        <end position="191"/>
    </location>
</feature>
<feature type="domain" description="Large ribosomal subunit protein bL25 L25" evidence="6">
    <location>
        <begin position="7"/>
        <end position="94"/>
    </location>
</feature>
<dbReference type="NCBIfam" id="NF004612">
    <property type="entry name" value="PRK05943.1"/>
    <property type="match status" value="1"/>
</dbReference>
<dbReference type="GO" id="GO:0006412">
    <property type="term" value="P:translation"/>
    <property type="evidence" value="ECO:0007669"/>
    <property type="project" value="InterPro"/>
</dbReference>
<dbReference type="GO" id="GO:0022625">
    <property type="term" value="C:cytosolic large ribosomal subunit"/>
    <property type="evidence" value="ECO:0007669"/>
    <property type="project" value="TreeGrafter"/>
</dbReference>
<feature type="compositionally biased region" description="Low complexity" evidence="5">
    <location>
        <begin position="207"/>
        <end position="216"/>
    </location>
</feature>
<evidence type="ECO:0000313" key="8">
    <source>
        <dbReference type="EMBL" id="VAX09408.1"/>
    </source>
</evidence>
<name>A0A3B1BDB8_9ZZZZ</name>
<dbReference type="InterPro" id="IPR020056">
    <property type="entry name" value="Rbsml_bL25/Gln-tRNA_synth_N"/>
</dbReference>
<dbReference type="Pfam" id="PF01386">
    <property type="entry name" value="Ribosomal_L25p"/>
    <property type="match status" value="1"/>
</dbReference>
<evidence type="ECO:0000256" key="5">
    <source>
        <dbReference type="SAM" id="MobiDB-lite"/>
    </source>
</evidence>
<dbReference type="Gene3D" id="2.40.240.10">
    <property type="entry name" value="Ribosomal Protein L25, Chain P"/>
    <property type="match status" value="1"/>
</dbReference>
<dbReference type="InterPro" id="IPR011035">
    <property type="entry name" value="Ribosomal_bL25/Gln-tRNA_synth"/>
</dbReference>
<keyword evidence="3 8" id="KW-0689">Ribosomal protein</keyword>
<dbReference type="InterPro" id="IPR037121">
    <property type="entry name" value="Ribosomal_bL25_C"/>
</dbReference>
<evidence type="ECO:0000256" key="3">
    <source>
        <dbReference type="ARBA" id="ARBA00022980"/>
    </source>
</evidence>
<dbReference type="InterPro" id="IPR001021">
    <property type="entry name" value="Ribosomal_bL25_long"/>
</dbReference>
<evidence type="ECO:0000259" key="6">
    <source>
        <dbReference type="Pfam" id="PF01386"/>
    </source>
</evidence>
<dbReference type="PANTHER" id="PTHR33284:SF1">
    <property type="entry name" value="RIBOSOMAL PROTEIN L25_GLN-TRNA SYNTHETASE, ANTI-CODON-BINDING DOMAIN-CONTAINING PROTEIN"/>
    <property type="match status" value="1"/>
</dbReference>
<accession>A0A3B1BDB8</accession>
<dbReference type="InterPro" id="IPR020930">
    <property type="entry name" value="Ribosomal_uL5_bac-type"/>
</dbReference>
<protein>
    <submittedName>
        <fullName evidence="8">LSU ribosomal protein L25p</fullName>
    </submittedName>
</protein>
<sequence length="216" mass="23644">MSNNFVIEAEPRTDLGKGASRRLRRTGMVPAVIYGAGKDPVSVSVKHNTLMHSLENEAFYSHILTIKQGKNEEQAILKDLQRHPSKPVIMHMDLLRVSANEKLRLHAPLHFINEEEAPGVKEGGLVSHSQTEIEISCLPKDLPEFIEVDLVALELDASIHLSEVSLPTGVEAVELTHGEGHDPVIVSIHMARGGKETDEDDDEAAEAEVVTEGGDE</sequence>
<dbReference type="NCBIfam" id="NF004128">
    <property type="entry name" value="PRK05618.1-2"/>
    <property type="match status" value="1"/>
</dbReference>
<dbReference type="HAMAP" id="MF_01336">
    <property type="entry name" value="Ribosomal_bL25"/>
    <property type="match status" value="1"/>
</dbReference>
<dbReference type="CDD" id="cd00495">
    <property type="entry name" value="Ribosomal_L25_TL5_CTC"/>
    <property type="match status" value="1"/>
</dbReference>
<keyword evidence="4" id="KW-0687">Ribonucleoprotein</keyword>
<gene>
    <name evidence="8" type="ORF">MNBD_GAMMA25-966</name>
</gene>
<evidence type="ECO:0000256" key="2">
    <source>
        <dbReference type="ARBA" id="ARBA00022884"/>
    </source>
</evidence>
<dbReference type="GO" id="GO:0008097">
    <property type="term" value="F:5S rRNA binding"/>
    <property type="evidence" value="ECO:0007669"/>
    <property type="project" value="InterPro"/>
</dbReference>
<dbReference type="InterPro" id="IPR029751">
    <property type="entry name" value="Ribosomal_L25_dom"/>
</dbReference>
<evidence type="ECO:0000259" key="7">
    <source>
        <dbReference type="Pfam" id="PF14693"/>
    </source>
</evidence>
<dbReference type="Gene3D" id="2.170.120.20">
    <property type="entry name" value="Ribosomal protein L25, beta domain"/>
    <property type="match status" value="1"/>
</dbReference>
<feature type="region of interest" description="Disordered" evidence="5">
    <location>
        <begin position="193"/>
        <end position="216"/>
    </location>
</feature>
<keyword evidence="2" id="KW-0694">RNA-binding</keyword>
<evidence type="ECO:0000256" key="4">
    <source>
        <dbReference type="ARBA" id="ARBA00023274"/>
    </source>
</evidence>
<dbReference type="NCBIfam" id="TIGR00731">
    <property type="entry name" value="bL25_bact_ctc"/>
    <property type="match status" value="1"/>
</dbReference>
<dbReference type="Pfam" id="PF14693">
    <property type="entry name" value="Ribosomal_TL5_C"/>
    <property type="match status" value="1"/>
</dbReference>
<keyword evidence="1" id="KW-0699">rRNA-binding</keyword>
<dbReference type="EMBL" id="UOFY01000036">
    <property type="protein sequence ID" value="VAX09408.1"/>
    <property type="molecule type" value="Genomic_DNA"/>
</dbReference>
<dbReference type="NCBIfam" id="NF004130">
    <property type="entry name" value="PRK05618.1-5"/>
    <property type="match status" value="1"/>
</dbReference>
<dbReference type="InterPro" id="IPR020057">
    <property type="entry name" value="Ribosomal_bL25_b-dom"/>
</dbReference>
<dbReference type="SUPFAM" id="SSF50715">
    <property type="entry name" value="Ribosomal protein L25-like"/>
    <property type="match status" value="1"/>
</dbReference>
<dbReference type="HAMAP" id="MF_01334">
    <property type="entry name" value="Ribosomal_bL25_CTC"/>
    <property type="match status" value="1"/>
</dbReference>
<evidence type="ECO:0000256" key="1">
    <source>
        <dbReference type="ARBA" id="ARBA00022730"/>
    </source>
</evidence>
<feature type="compositionally biased region" description="Acidic residues" evidence="5">
    <location>
        <begin position="197"/>
        <end position="206"/>
    </location>
</feature>
<dbReference type="PANTHER" id="PTHR33284">
    <property type="entry name" value="RIBOSOMAL PROTEIN L25/GLN-TRNA SYNTHETASE, ANTI-CODON-BINDING DOMAIN-CONTAINING PROTEIN"/>
    <property type="match status" value="1"/>
</dbReference>
<organism evidence="8">
    <name type="scientific">hydrothermal vent metagenome</name>
    <dbReference type="NCBI Taxonomy" id="652676"/>
    <lineage>
        <taxon>unclassified sequences</taxon>
        <taxon>metagenomes</taxon>
        <taxon>ecological metagenomes</taxon>
    </lineage>
</organism>
<dbReference type="InterPro" id="IPR020055">
    <property type="entry name" value="Ribosomal_bL25_short"/>
</dbReference>
<proteinExistence type="inferred from homology"/>
<dbReference type="GO" id="GO:0003735">
    <property type="term" value="F:structural constituent of ribosome"/>
    <property type="evidence" value="ECO:0007669"/>
    <property type="project" value="InterPro"/>
</dbReference>
<dbReference type="AlphaFoldDB" id="A0A3B1BDB8"/>
<reference evidence="8" key="1">
    <citation type="submission" date="2018-06" db="EMBL/GenBank/DDBJ databases">
        <authorList>
            <person name="Zhirakovskaya E."/>
        </authorList>
    </citation>
    <scope>NUCLEOTIDE SEQUENCE</scope>
</reference>